<dbReference type="PROSITE" id="PS50030">
    <property type="entry name" value="UBA"/>
    <property type="match status" value="1"/>
</dbReference>
<evidence type="ECO:0000256" key="2">
    <source>
        <dbReference type="ARBA" id="ARBA00022670"/>
    </source>
</evidence>
<evidence type="ECO:0000256" key="1">
    <source>
        <dbReference type="ARBA" id="ARBA00009136"/>
    </source>
</evidence>
<protein>
    <submittedName>
        <fullName evidence="6">Ubiquitin domain-containing protein</fullName>
    </submittedName>
</protein>
<dbReference type="Proteomes" id="UP001071777">
    <property type="component" value="Unassembled WGS sequence"/>
</dbReference>
<name>A0ABQ8P2U0_9CRYT</name>
<dbReference type="InterPro" id="IPR019103">
    <property type="entry name" value="Peptidase_aspartic_DDI1-type"/>
</dbReference>
<keyword evidence="3" id="KW-0064">Aspartyl protease</keyword>
<evidence type="ECO:0000313" key="6">
    <source>
        <dbReference type="EMBL" id="KAJ1604715.1"/>
    </source>
</evidence>
<comment type="caution">
    <text evidence="6">The sequence shown here is derived from an EMBL/GenBank/DDBJ whole genome shotgun (WGS) entry which is preliminary data.</text>
</comment>
<keyword evidence="2" id="KW-0645">Protease</keyword>
<gene>
    <name evidence="6" type="ORF">OJ252_3663</name>
</gene>
<accession>A0ABQ8P2U0</accession>
<keyword evidence="7" id="KW-1185">Reference proteome</keyword>
<dbReference type="Gene3D" id="1.10.8.10">
    <property type="entry name" value="DNA helicase RuvA subunit, C-terminal domain"/>
    <property type="match status" value="1"/>
</dbReference>
<dbReference type="SMART" id="SM00165">
    <property type="entry name" value="UBA"/>
    <property type="match status" value="1"/>
</dbReference>
<evidence type="ECO:0000259" key="5">
    <source>
        <dbReference type="PROSITE" id="PS50030"/>
    </source>
</evidence>
<dbReference type="Pfam" id="PF09668">
    <property type="entry name" value="Asp_protease"/>
    <property type="match status" value="1"/>
</dbReference>
<keyword evidence="4" id="KW-0378">Hydrolase</keyword>
<evidence type="ECO:0000313" key="7">
    <source>
        <dbReference type="Proteomes" id="UP001071777"/>
    </source>
</evidence>
<dbReference type="SUPFAM" id="SSF50630">
    <property type="entry name" value="Acid proteases"/>
    <property type="match status" value="1"/>
</dbReference>
<dbReference type="Gene3D" id="3.10.20.90">
    <property type="entry name" value="Phosphatidylinositol 3-kinase Catalytic Subunit, Chain A, domain 1"/>
    <property type="match status" value="1"/>
</dbReference>
<dbReference type="Pfam" id="PF00627">
    <property type="entry name" value="UBA"/>
    <property type="match status" value="1"/>
</dbReference>
<dbReference type="Gene3D" id="2.40.70.10">
    <property type="entry name" value="Acid Proteases"/>
    <property type="match status" value="1"/>
</dbReference>
<dbReference type="PANTHER" id="PTHR12917:SF1">
    <property type="entry name" value="AT13091P"/>
    <property type="match status" value="1"/>
</dbReference>
<organism evidence="6 7">
    <name type="scientific">Cryptosporidium canis</name>
    <dbReference type="NCBI Taxonomy" id="195482"/>
    <lineage>
        <taxon>Eukaryota</taxon>
        <taxon>Sar</taxon>
        <taxon>Alveolata</taxon>
        <taxon>Apicomplexa</taxon>
        <taxon>Conoidasida</taxon>
        <taxon>Coccidia</taxon>
        <taxon>Eucoccidiorida</taxon>
        <taxon>Eimeriorina</taxon>
        <taxon>Cryptosporidiidae</taxon>
        <taxon>Cryptosporidium</taxon>
    </lineage>
</organism>
<dbReference type="InterPro" id="IPR021109">
    <property type="entry name" value="Peptidase_aspartic_dom_sf"/>
</dbReference>
<dbReference type="InterPro" id="IPR009060">
    <property type="entry name" value="UBA-like_sf"/>
</dbReference>
<proteinExistence type="inferred from homology"/>
<evidence type="ECO:0000256" key="4">
    <source>
        <dbReference type="ARBA" id="ARBA00022801"/>
    </source>
</evidence>
<comment type="similarity">
    <text evidence="1">Belongs to the DDI1 family.</text>
</comment>
<dbReference type="InterPro" id="IPR015940">
    <property type="entry name" value="UBA"/>
</dbReference>
<sequence>MKVSIVYHGTGELVSLEISEETTVEVLISLVEIELNLDNSKKYELSIDGNTLRDEDLLLTKIPNKDSLLVISEKANQNFAVSPKPTPTYSEDLINILSSQLLSKMRHDQSLKSMYYTKSNEYRDAIDKNDVKRFTQLLKNEHFPIKTDSNPSSSSSYNLYNLDPLSPEYQKIIEEQVRKQNVEENLMLAQDHLPESFAQVHMLYINAEVNGHSIKAFVDSGAQTTIMSKKCAERCNLLRLIDYRFNGIAQGVGTSKIVGKIHVAQMKIGGSFFPFSITVLEEDRVDFLFGLDLLKRYQCCIDLHQNALIIGNEKVRFLSESEINSEIDQTEKNIVDEQSIDEGKKLQLISLGFSERQVINALKATNGNAELAASLLFSNESM</sequence>
<dbReference type="CDD" id="cd05479">
    <property type="entry name" value="RP_DDI"/>
    <property type="match status" value="1"/>
</dbReference>
<reference evidence="6" key="1">
    <citation type="submission" date="2022-10" db="EMBL/GenBank/DDBJ databases">
        <title>Adaptive evolution leads to modifications in subtelomeric GC content in a zoonotic Cryptosporidium species.</title>
        <authorList>
            <person name="Li J."/>
            <person name="Feng Y."/>
            <person name="Xiao L."/>
        </authorList>
    </citation>
    <scope>NUCLEOTIDE SEQUENCE</scope>
    <source>
        <strain evidence="6">25894</strain>
    </source>
</reference>
<evidence type="ECO:0000256" key="3">
    <source>
        <dbReference type="ARBA" id="ARBA00022750"/>
    </source>
</evidence>
<dbReference type="EMBL" id="JAPCXB010000218">
    <property type="protein sequence ID" value="KAJ1604715.1"/>
    <property type="molecule type" value="Genomic_DNA"/>
</dbReference>
<dbReference type="PANTHER" id="PTHR12917">
    <property type="entry name" value="ASPARTYL PROTEASE DDI-RELATED"/>
    <property type="match status" value="1"/>
</dbReference>
<dbReference type="CDD" id="cd14309">
    <property type="entry name" value="UBA_scDdi1_like"/>
    <property type="match status" value="1"/>
</dbReference>
<dbReference type="SUPFAM" id="SSF46934">
    <property type="entry name" value="UBA-like"/>
    <property type="match status" value="1"/>
</dbReference>
<feature type="domain" description="UBA" evidence="5">
    <location>
        <begin position="339"/>
        <end position="379"/>
    </location>
</feature>